<dbReference type="Gene3D" id="2.60.120.10">
    <property type="entry name" value="Jelly Rolls"/>
    <property type="match status" value="1"/>
</dbReference>
<dbReference type="CDD" id="cd02234">
    <property type="entry name" value="cupin_BLR7677-like"/>
    <property type="match status" value="1"/>
</dbReference>
<protein>
    <submittedName>
        <fullName evidence="3">Cupin domain-containing protein</fullName>
    </submittedName>
</protein>
<gene>
    <name evidence="3" type="ORF">ACFPN2_09920</name>
</gene>
<dbReference type="Proteomes" id="UP001595904">
    <property type="component" value="Unassembled WGS sequence"/>
</dbReference>
<evidence type="ECO:0000313" key="4">
    <source>
        <dbReference type="Proteomes" id="UP001595904"/>
    </source>
</evidence>
<evidence type="ECO:0000259" key="2">
    <source>
        <dbReference type="Pfam" id="PF07883"/>
    </source>
</evidence>
<dbReference type="InterPro" id="IPR013096">
    <property type="entry name" value="Cupin_2"/>
</dbReference>
<dbReference type="InterPro" id="IPR014710">
    <property type="entry name" value="RmlC-like_jellyroll"/>
</dbReference>
<feature type="domain" description="Cupin type-2" evidence="2">
    <location>
        <begin position="49"/>
        <end position="119"/>
    </location>
</feature>
<dbReference type="RefSeq" id="WP_380596451.1">
    <property type="nucleotide sequence ID" value="NZ_JBHSDU010000003.1"/>
</dbReference>
<proteinExistence type="predicted"/>
<keyword evidence="4" id="KW-1185">Reference proteome</keyword>
<dbReference type="SUPFAM" id="SSF51182">
    <property type="entry name" value="RmlC-like cupins"/>
    <property type="match status" value="1"/>
</dbReference>
<comment type="caution">
    <text evidence="3">The sequence shown here is derived from an EMBL/GenBank/DDBJ whole genome shotgun (WGS) entry which is preliminary data.</text>
</comment>
<feature type="chain" id="PRO_5047224838" evidence="1">
    <location>
        <begin position="22"/>
        <end position="135"/>
    </location>
</feature>
<feature type="signal peptide" evidence="1">
    <location>
        <begin position="1"/>
        <end position="21"/>
    </location>
</feature>
<dbReference type="Pfam" id="PF07883">
    <property type="entry name" value="Cupin_2"/>
    <property type="match status" value="1"/>
</dbReference>
<keyword evidence="1" id="KW-0732">Signal</keyword>
<dbReference type="PANTHER" id="PTHR38599">
    <property type="entry name" value="CUPIN DOMAIN PROTEIN (AFU_ORTHOLOGUE AFUA_3G13620)"/>
    <property type="match status" value="1"/>
</dbReference>
<evidence type="ECO:0000256" key="1">
    <source>
        <dbReference type="SAM" id="SignalP"/>
    </source>
</evidence>
<sequence>MNKLAIGAAICVALLGSASQAADPKPAVVQPLLTEPLTGIPGKEVTVLTVEYLPGGTSLPHRHDADVFVYVLEGAVVMQVDGKEPVTVRKGETFREKPTDIHRQSMNASKTEPAKFVVFVVKDQGKPVTRPVDGA</sequence>
<name>A0ABV8SPI9_9GAMM</name>
<dbReference type="PANTHER" id="PTHR38599:SF1">
    <property type="entry name" value="CUPIN DOMAIN PROTEIN (AFU_ORTHOLOGUE AFUA_3G13620)"/>
    <property type="match status" value="1"/>
</dbReference>
<dbReference type="InterPro" id="IPR011051">
    <property type="entry name" value="RmlC_Cupin_sf"/>
</dbReference>
<dbReference type="EMBL" id="JBHSDU010000003">
    <property type="protein sequence ID" value="MFC4309397.1"/>
    <property type="molecule type" value="Genomic_DNA"/>
</dbReference>
<reference evidence="4" key="1">
    <citation type="journal article" date="2019" name="Int. J. Syst. Evol. Microbiol.">
        <title>The Global Catalogue of Microorganisms (GCM) 10K type strain sequencing project: providing services to taxonomists for standard genome sequencing and annotation.</title>
        <authorList>
            <consortium name="The Broad Institute Genomics Platform"/>
            <consortium name="The Broad Institute Genome Sequencing Center for Infectious Disease"/>
            <person name="Wu L."/>
            <person name="Ma J."/>
        </authorList>
    </citation>
    <scope>NUCLEOTIDE SEQUENCE [LARGE SCALE GENOMIC DNA]</scope>
    <source>
        <strain evidence="4">CGMCC 1.10759</strain>
    </source>
</reference>
<organism evidence="3 4">
    <name type="scientific">Steroidobacter flavus</name>
    <dbReference type="NCBI Taxonomy" id="1842136"/>
    <lineage>
        <taxon>Bacteria</taxon>
        <taxon>Pseudomonadati</taxon>
        <taxon>Pseudomonadota</taxon>
        <taxon>Gammaproteobacteria</taxon>
        <taxon>Steroidobacterales</taxon>
        <taxon>Steroidobacteraceae</taxon>
        <taxon>Steroidobacter</taxon>
    </lineage>
</organism>
<accession>A0ABV8SPI9</accession>
<evidence type="ECO:0000313" key="3">
    <source>
        <dbReference type="EMBL" id="MFC4309397.1"/>
    </source>
</evidence>